<dbReference type="GeneID" id="59261901"/>
<comment type="caution">
    <text evidence="1">The sequence shown here is derived from an EMBL/GenBank/DDBJ whole genome shotgun (WGS) entry which is preliminary data.</text>
</comment>
<gene>
    <name evidence="1" type="ORF">Bfra_007841</name>
</gene>
<name>A0A8H6AQ64_9HELO</name>
<dbReference type="RefSeq" id="XP_037190272.1">
    <property type="nucleotide sequence ID" value="XM_037338209.1"/>
</dbReference>
<feature type="non-terminal residue" evidence="1">
    <location>
        <position position="1"/>
    </location>
</feature>
<keyword evidence="2" id="KW-1185">Reference proteome</keyword>
<dbReference type="EMBL" id="JABFCT010000012">
    <property type="protein sequence ID" value="KAF5871325.1"/>
    <property type="molecule type" value="Genomic_DNA"/>
</dbReference>
<proteinExistence type="predicted"/>
<reference evidence="1 2" key="1">
    <citation type="journal article" date="2020" name="Phytopathology">
        <title>A high-quality genome resource of Botrytis fragariae, a new and rapidly spreading fungal pathogen causing strawberry gray mold in the U.S.A.</title>
        <authorList>
            <person name="Wu Y."/>
            <person name="Saski C.A."/>
            <person name="Schnabel G."/>
            <person name="Xiao S."/>
            <person name="Hu M."/>
        </authorList>
    </citation>
    <scope>NUCLEOTIDE SEQUENCE [LARGE SCALE GENOMIC DNA]</scope>
    <source>
        <strain evidence="1 2">BVB16</strain>
    </source>
</reference>
<protein>
    <submittedName>
        <fullName evidence="1">Uncharacterized protein</fullName>
    </submittedName>
</protein>
<sequence length="72" mass="8468">SRESVTAPYSISNVEDQEERFNSTRVTIEDIYPHAISSHLASTISHLKFQMLLPPILLARRIWYEEILYSRF</sequence>
<dbReference type="Proteomes" id="UP000531561">
    <property type="component" value="Unassembled WGS sequence"/>
</dbReference>
<evidence type="ECO:0000313" key="2">
    <source>
        <dbReference type="Proteomes" id="UP000531561"/>
    </source>
</evidence>
<dbReference type="AlphaFoldDB" id="A0A8H6AQ64"/>
<evidence type="ECO:0000313" key="1">
    <source>
        <dbReference type="EMBL" id="KAF5871325.1"/>
    </source>
</evidence>
<dbReference type="OrthoDB" id="10335295at2759"/>
<organism evidence="1 2">
    <name type="scientific">Botrytis fragariae</name>
    <dbReference type="NCBI Taxonomy" id="1964551"/>
    <lineage>
        <taxon>Eukaryota</taxon>
        <taxon>Fungi</taxon>
        <taxon>Dikarya</taxon>
        <taxon>Ascomycota</taxon>
        <taxon>Pezizomycotina</taxon>
        <taxon>Leotiomycetes</taxon>
        <taxon>Helotiales</taxon>
        <taxon>Sclerotiniaceae</taxon>
        <taxon>Botrytis</taxon>
    </lineage>
</organism>
<accession>A0A8H6AQ64</accession>